<name>A0A6J3M2Y2_9PEZI</name>
<evidence type="ECO:0000313" key="2">
    <source>
        <dbReference type="Proteomes" id="UP000504637"/>
    </source>
</evidence>
<evidence type="ECO:0000256" key="1">
    <source>
        <dbReference type="SAM" id="SignalP"/>
    </source>
</evidence>
<feature type="signal peptide" evidence="1">
    <location>
        <begin position="1"/>
        <end position="18"/>
    </location>
</feature>
<accession>A0A6J3M2Y2</accession>
<feature type="chain" id="PRO_5027046006" evidence="1">
    <location>
        <begin position="19"/>
        <end position="57"/>
    </location>
</feature>
<proteinExistence type="predicted"/>
<sequence length="57" mass="6372">MVWRQLAITSVVLASAAAQTVNIALQANPDGTLALGRTCELQRQWQEHIADRTRNRQ</sequence>
<gene>
    <name evidence="3" type="ORF">K489DRAFT_381137</name>
</gene>
<protein>
    <submittedName>
        <fullName evidence="3">Uncharacterized protein</fullName>
    </submittedName>
</protein>
<reference evidence="3" key="2">
    <citation type="submission" date="2020-04" db="EMBL/GenBank/DDBJ databases">
        <authorList>
            <consortium name="NCBI Genome Project"/>
        </authorList>
    </citation>
    <scope>NUCLEOTIDE SEQUENCE</scope>
    <source>
        <strain evidence="3">CBS 342.82</strain>
    </source>
</reference>
<evidence type="ECO:0000313" key="3">
    <source>
        <dbReference type="RefSeq" id="XP_033459422.1"/>
    </source>
</evidence>
<reference evidence="3" key="1">
    <citation type="submission" date="2020-01" db="EMBL/GenBank/DDBJ databases">
        <authorList>
            <consortium name="DOE Joint Genome Institute"/>
            <person name="Haridas S."/>
            <person name="Albert R."/>
            <person name="Binder M."/>
            <person name="Bloem J."/>
            <person name="Labutti K."/>
            <person name="Salamov A."/>
            <person name="Andreopoulos B."/>
            <person name="Baker S.E."/>
            <person name="Barry K."/>
            <person name="Bills G."/>
            <person name="Bluhm B.H."/>
            <person name="Cannon C."/>
            <person name="Castanera R."/>
            <person name="Culley D.E."/>
            <person name="Daum C."/>
            <person name="Ezra D."/>
            <person name="Gonzalez J.B."/>
            <person name="Henrissat B."/>
            <person name="Kuo A."/>
            <person name="Liang C."/>
            <person name="Lipzen A."/>
            <person name="Lutzoni F."/>
            <person name="Magnuson J."/>
            <person name="Mondo S."/>
            <person name="Nolan M."/>
            <person name="Ohm R."/>
            <person name="Pangilinan J."/>
            <person name="Park H.-J."/>
            <person name="Ramirez L."/>
            <person name="Alfaro M."/>
            <person name="Sun H."/>
            <person name="Tritt A."/>
            <person name="Yoshinaga Y."/>
            <person name="Zwiers L.-H."/>
            <person name="Turgeon B.G."/>
            <person name="Goodwin S.B."/>
            <person name="Spatafora J.W."/>
            <person name="Crous P.W."/>
            <person name="Grigoriev I.V."/>
        </authorList>
    </citation>
    <scope>NUCLEOTIDE SEQUENCE</scope>
    <source>
        <strain evidence="3">CBS 342.82</strain>
    </source>
</reference>
<reference evidence="3" key="3">
    <citation type="submission" date="2025-08" db="UniProtKB">
        <authorList>
            <consortium name="RefSeq"/>
        </authorList>
    </citation>
    <scope>IDENTIFICATION</scope>
    <source>
        <strain evidence="3">CBS 342.82</strain>
    </source>
</reference>
<dbReference type="GeneID" id="54362849"/>
<keyword evidence="2" id="KW-1185">Reference proteome</keyword>
<dbReference type="RefSeq" id="XP_033459422.1">
    <property type="nucleotide sequence ID" value="XM_033605049.1"/>
</dbReference>
<dbReference type="AlphaFoldDB" id="A0A6J3M2Y2"/>
<dbReference type="Proteomes" id="UP000504637">
    <property type="component" value="Unplaced"/>
</dbReference>
<keyword evidence="1" id="KW-0732">Signal</keyword>
<organism evidence="3">
    <name type="scientific">Dissoconium aciculare CBS 342.82</name>
    <dbReference type="NCBI Taxonomy" id="1314786"/>
    <lineage>
        <taxon>Eukaryota</taxon>
        <taxon>Fungi</taxon>
        <taxon>Dikarya</taxon>
        <taxon>Ascomycota</taxon>
        <taxon>Pezizomycotina</taxon>
        <taxon>Dothideomycetes</taxon>
        <taxon>Dothideomycetidae</taxon>
        <taxon>Mycosphaerellales</taxon>
        <taxon>Dissoconiaceae</taxon>
        <taxon>Dissoconium</taxon>
    </lineage>
</organism>